<gene>
    <name evidence="3" type="ORF">AVEN_121265_1</name>
    <name evidence="4" type="ORF">AVEN_180795_1</name>
    <name evidence="5" type="ORF">AVEN_218869_1</name>
    <name evidence="2" type="ORF">AVEN_61909_1</name>
</gene>
<keyword evidence="6" id="KW-1185">Reference proteome</keyword>
<feature type="transmembrane region" description="Helical" evidence="1">
    <location>
        <begin position="46"/>
        <end position="63"/>
    </location>
</feature>
<dbReference type="EMBL" id="BGPR01183496">
    <property type="protein sequence ID" value="GBM69942.1"/>
    <property type="molecule type" value="Genomic_DNA"/>
</dbReference>
<dbReference type="EMBL" id="BGPR01183481">
    <property type="protein sequence ID" value="GBM69883.1"/>
    <property type="molecule type" value="Genomic_DNA"/>
</dbReference>
<dbReference type="AlphaFoldDB" id="A0A4Y2HX49"/>
<keyword evidence="1" id="KW-0812">Transmembrane</keyword>
<evidence type="ECO:0000256" key="1">
    <source>
        <dbReference type="SAM" id="Phobius"/>
    </source>
</evidence>
<evidence type="ECO:0000313" key="4">
    <source>
        <dbReference type="EMBL" id="GBM69923.1"/>
    </source>
</evidence>
<dbReference type="EMBL" id="BGPR01183466">
    <property type="protein sequence ID" value="GBM69838.1"/>
    <property type="molecule type" value="Genomic_DNA"/>
</dbReference>
<accession>A0A4Y2HX49</accession>
<dbReference type="EMBL" id="BGPR01183491">
    <property type="protein sequence ID" value="GBM69923.1"/>
    <property type="molecule type" value="Genomic_DNA"/>
</dbReference>
<organism evidence="3 6">
    <name type="scientific">Araneus ventricosus</name>
    <name type="common">Orbweaver spider</name>
    <name type="synonym">Epeira ventricosa</name>
    <dbReference type="NCBI Taxonomy" id="182803"/>
    <lineage>
        <taxon>Eukaryota</taxon>
        <taxon>Metazoa</taxon>
        <taxon>Ecdysozoa</taxon>
        <taxon>Arthropoda</taxon>
        <taxon>Chelicerata</taxon>
        <taxon>Arachnida</taxon>
        <taxon>Araneae</taxon>
        <taxon>Araneomorphae</taxon>
        <taxon>Entelegynae</taxon>
        <taxon>Araneoidea</taxon>
        <taxon>Araneidae</taxon>
        <taxon>Araneus</taxon>
    </lineage>
</organism>
<sequence length="131" mass="14739">MASLDYSPSFGTFRALLRSAVREKIEGHTYIHTYVCLPSNFNRVDAIKMLVIVALIFLGSWLPPVSSPPESKKETHIMKRASRILRSVCSNCALLCAYNSCMFLHALLTTKLRPGFKAVLVRKKSCFPFNV</sequence>
<evidence type="ECO:0000313" key="2">
    <source>
        <dbReference type="EMBL" id="GBM69838.1"/>
    </source>
</evidence>
<protein>
    <submittedName>
        <fullName evidence="3">Uncharacterized protein</fullName>
    </submittedName>
</protein>
<feature type="transmembrane region" description="Helical" evidence="1">
    <location>
        <begin position="84"/>
        <end position="108"/>
    </location>
</feature>
<dbReference type="Proteomes" id="UP000499080">
    <property type="component" value="Unassembled WGS sequence"/>
</dbReference>
<dbReference type="OrthoDB" id="5975505at2759"/>
<comment type="caution">
    <text evidence="3">The sequence shown here is derived from an EMBL/GenBank/DDBJ whole genome shotgun (WGS) entry which is preliminary data.</text>
</comment>
<name>A0A4Y2HX49_ARAVE</name>
<evidence type="ECO:0000313" key="6">
    <source>
        <dbReference type="Proteomes" id="UP000499080"/>
    </source>
</evidence>
<keyword evidence="1" id="KW-0472">Membrane</keyword>
<reference evidence="3 6" key="1">
    <citation type="journal article" date="2019" name="Sci. Rep.">
        <title>Orb-weaving spider Araneus ventricosus genome elucidates the spidroin gene catalogue.</title>
        <authorList>
            <person name="Kono N."/>
            <person name="Nakamura H."/>
            <person name="Ohtoshi R."/>
            <person name="Moran D.A.P."/>
            <person name="Shinohara A."/>
            <person name="Yoshida Y."/>
            <person name="Fujiwara M."/>
            <person name="Mori M."/>
            <person name="Tomita M."/>
            <person name="Arakawa K."/>
        </authorList>
    </citation>
    <scope>NUCLEOTIDE SEQUENCE [LARGE SCALE GENOMIC DNA]</scope>
</reference>
<evidence type="ECO:0000313" key="5">
    <source>
        <dbReference type="EMBL" id="GBM69942.1"/>
    </source>
</evidence>
<keyword evidence="1" id="KW-1133">Transmembrane helix</keyword>
<proteinExistence type="predicted"/>
<evidence type="ECO:0000313" key="3">
    <source>
        <dbReference type="EMBL" id="GBM69883.1"/>
    </source>
</evidence>